<evidence type="ECO:0000313" key="1">
    <source>
        <dbReference type="EMBL" id="ORZ26164.1"/>
    </source>
</evidence>
<organism evidence="1 2">
    <name type="scientific">Absidia repens</name>
    <dbReference type="NCBI Taxonomy" id="90262"/>
    <lineage>
        <taxon>Eukaryota</taxon>
        <taxon>Fungi</taxon>
        <taxon>Fungi incertae sedis</taxon>
        <taxon>Mucoromycota</taxon>
        <taxon>Mucoromycotina</taxon>
        <taxon>Mucoromycetes</taxon>
        <taxon>Mucorales</taxon>
        <taxon>Cunninghamellaceae</taxon>
        <taxon>Absidia</taxon>
    </lineage>
</organism>
<dbReference type="AlphaFoldDB" id="A0A1X2J4L2"/>
<comment type="caution">
    <text evidence="1">The sequence shown here is derived from an EMBL/GenBank/DDBJ whole genome shotgun (WGS) entry which is preliminary data.</text>
</comment>
<proteinExistence type="predicted"/>
<protein>
    <submittedName>
        <fullName evidence="1">Uncharacterized protein</fullName>
    </submittedName>
</protein>
<name>A0A1X2J4L2_9FUNG</name>
<gene>
    <name evidence="1" type="ORF">BCR42DRAFT_20832</name>
</gene>
<keyword evidence="2" id="KW-1185">Reference proteome</keyword>
<accession>A0A1X2J4L2</accession>
<dbReference type="OrthoDB" id="2225686at2759"/>
<dbReference type="EMBL" id="MCGE01000001">
    <property type="protein sequence ID" value="ORZ26164.1"/>
    <property type="molecule type" value="Genomic_DNA"/>
</dbReference>
<sequence>MAATSVLLLQNQYLNELSPFFTEDNYRTTLNIVETTYNICRPTLAMDCISSVLSIIDSHIMGSISRNSAVSKLLDVVVPAHQEKCNKALVCLIMKLPMNPIGEEMNESADYALNLLTLYTLHDNGPVFLYLASTKSSLHQKI</sequence>
<reference evidence="1 2" key="1">
    <citation type="submission" date="2016-07" db="EMBL/GenBank/DDBJ databases">
        <title>Pervasive Adenine N6-methylation of Active Genes in Fungi.</title>
        <authorList>
            <consortium name="DOE Joint Genome Institute"/>
            <person name="Mondo S.J."/>
            <person name="Dannebaum R.O."/>
            <person name="Kuo R.C."/>
            <person name="Labutti K."/>
            <person name="Haridas S."/>
            <person name="Kuo A."/>
            <person name="Salamov A."/>
            <person name="Ahrendt S.R."/>
            <person name="Lipzen A."/>
            <person name="Sullivan W."/>
            <person name="Andreopoulos W.B."/>
            <person name="Clum A."/>
            <person name="Lindquist E."/>
            <person name="Daum C."/>
            <person name="Ramamoorthy G.K."/>
            <person name="Gryganskyi A."/>
            <person name="Culley D."/>
            <person name="Magnuson J.K."/>
            <person name="James T.Y."/>
            <person name="O'Malley M.A."/>
            <person name="Stajich J.E."/>
            <person name="Spatafora J.W."/>
            <person name="Visel A."/>
            <person name="Grigoriev I.V."/>
        </authorList>
    </citation>
    <scope>NUCLEOTIDE SEQUENCE [LARGE SCALE GENOMIC DNA]</scope>
    <source>
        <strain evidence="1 2">NRRL 1336</strain>
    </source>
</reference>
<evidence type="ECO:0000313" key="2">
    <source>
        <dbReference type="Proteomes" id="UP000193560"/>
    </source>
</evidence>
<dbReference type="Proteomes" id="UP000193560">
    <property type="component" value="Unassembled WGS sequence"/>
</dbReference>